<evidence type="ECO:0000313" key="1">
    <source>
        <dbReference type="EMBL" id="QQP41483.1"/>
    </source>
</evidence>
<dbReference type="EMBL" id="CP045899">
    <property type="protein sequence ID" value="QQP41483.1"/>
    <property type="molecule type" value="Genomic_DNA"/>
</dbReference>
<gene>
    <name evidence="1" type="ORF">FKW44_015875</name>
</gene>
<reference evidence="2" key="1">
    <citation type="submission" date="2021-01" db="EMBL/GenBank/DDBJ databases">
        <title>Caligus Genome Assembly.</title>
        <authorList>
            <person name="Gallardo-Escarate C."/>
        </authorList>
    </citation>
    <scope>NUCLEOTIDE SEQUENCE [LARGE SCALE GENOMIC DNA]</scope>
</reference>
<sequence>MKISDKTQALDFALLNIKTSIAKKLAKYEPIRPGEIRGILLGAAGRYVAFLLKTPSLDGLSWTAE</sequence>
<proteinExistence type="predicted"/>
<organism evidence="1 2">
    <name type="scientific">Caligus rogercresseyi</name>
    <name type="common">Sea louse</name>
    <dbReference type="NCBI Taxonomy" id="217165"/>
    <lineage>
        <taxon>Eukaryota</taxon>
        <taxon>Metazoa</taxon>
        <taxon>Ecdysozoa</taxon>
        <taxon>Arthropoda</taxon>
        <taxon>Crustacea</taxon>
        <taxon>Multicrustacea</taxon>
        <taxon>Hexanauplia</taxon>
        <taxon>Copepoda</taxon>
        <taxon>Siphonostomatoida</taxon>
        <taxon>Caligidae</taxon>
        <taxon>Caligus</taxon>
    </lineage>
</organism>
<keyword evidence="2" id="KW-1185">Reference proteome</keyword>
<dbReference type="AlphaFoldDB" id="A0A7T8K018"/>
<accession>A0A7T8K018</accession>
<name>A0A7T8K018_CALRO</name>
<evidence type="ECO:0000313" key="2">
    <source>
        <dbReference type="Proteomes" id="UP000595437"/>
    </source>
</evidence>
<protein>
    <submittedName>
        <fullName evidence="1">Uncharacterized protein</fullName>
    </submittedName>
</protein>
<dbReference type="Proteomes" id="UP000595437">
    <property type="component" value="Chromosome 10"/>
</dbReference>